<keyword evidence="2" id="KW-1185">Reference proteome</keyword>
<dbReference type="EMBL" id="LQPJ01000065">
    <property type="protein sequence ID" value="ORW28146.1"/>
    <property type="molecule type" value="Genomic_DNA"/>
</dbReference>
<name>A0A1X1ZWG4_9MYCO</name>
<accession>A0A1X1ZWG4</accession>
<gene>
    <name evidence="1" type="ORF">AWC19_27835</name>
</gene>
<dbReference type="Proteomes" id="UP000193529">
    <property type="component" value="Unassembled WGS sequence"/>
</dbReference>
<comment type="caution">
    <text evidence="1">The sequence shown here is derived from an EMBL/GenBank/DDBJ whole genome shotgun (WGS) entry which is preliminary data.</text>
</comment>
<protein>
    <recommendedName>
        <fullName evidence="3">Orc1-like AAA ATPase domain-containing protein</fullName>
    </recommendedName>
</protein>
<sequence>MDSAAAGSGKLVVAEGASGMGKAALLDYALEYAHATGMKVLRCAVSEFETDYAFGTVLTLFLNYLSGLDRVARDGLLTGRAAICKSLFDHTDRALKRVVDNDQFPFIDGLYWLTVNITHDGPVIVLIDDIHCADRGFAPVLDLPDPPTGHAASCHRCHAA</sequence>
<evidence type="ECO:0000313" key="2">
    <source>
        <dbReference type="Proteomes" id="UP000193529"/>
    </source>
</evidence>
<reference evidence="1 2" key="1">
    <citation type="submission" date="2016-01" db="EMBL/GenBank/DDBJ databases">
        <title>The new phylogeny of the genus Mycobacterium.</title>
        <authorList>
            <person name="Tarcisio F."/>
            <person name="Conor M."/>
            <person name="Antonella G."/>
            <person name="Elisabetta G."/>
            <person name="Giulia F.S."/>
            <person name="Sara T."/>
            <person name="Anna F."/>
            <person name="Clotilde B."/>
            <person name="Roberto B."/>
            <person name="Veronica D.S."/>
            <person name="Fabio R."/>
            <person name="Monica P."/>
            <person name="Olivier J."/>
            <person name="Enrico T."/>
            <person name="Nicola S."/>
        </authorList>
    </citation>
    <scope>NUCLEOTIDE SEQUENCE [LARGE SCALE GENOMIC DNA]</scope>
    <source>
        <strain evidence="1 2">DSM 44572</strain>
    </source>
</reference>
<evidence type="ECO:0008006" key="3">
    <source>
        <dbReference type="Google" id="ProtNLM"/>
    </source>
</evidence>
<evidence type="ECO:0000313" key="1">
    <source>
        <dbReference type="EMBL" id="ORW28146.1"/>
    </source>
</evidence>
<organism evidence="1 2">
    <name type="scientific">Mycobacterium palustre</name>
    <dbReference type="NCBI Taxonomy" id="153971"/>
    <lineage>
        <taxon>Bacteria</taxon>
        <taxon>Bacillati</taxon>
        <taxon>Actinomycetota</taxon>
        <taxon>Actinomycetes</taxon>
        <taxon>Mycobacteriales</taxon>
        <taxon>Mycobacteriaceae</taxon>
        <taxon>Mycobacterium</taxon>
        <taxon>Mycobacterium simiae complex</taxon>
    </lineage>
</organism>
<dbReference type="STRING" id="153971.AWC19_27835"/>
<proteinExistence type="predicted"/>
<dbReference type="AlphaFoldDB" id="A0A1X1ZWG4"/>